<dbReference type="VEuPathDB" id="FungiDB:MGYG_02381"/>
<dbReference type="HOGENOM" id="CLU_1539644_0_0_1"/>
<evidence type="ECO:0000313" key="1">
    <source>
        <dbReference type="EMBL" id="EFQ99370.1"/>
    </source>
</evidence>
<organism evidence="2">
    <name type="scientific">Arthroderma gypseum (strain ATCC MYA-4604 / CBS 118893)</name>
    <name type="common">Microsporum gypseum</name>
    <dbReference type="NCBI Taxonomy" id="535722"/>
    <lineage>
        <taxon>Eukaryota</taxon>
        <taxon>Fungi</taxon>
        <taxon>Dikarya</taxon>
        <taxon>Ascomycota</taxon>
        <taxon>Pezizomycotina</taxon>
        <taxon>Eurotiomycetes</taxon>
        <taxon>Eurotiomycetidae</taxon>
        <taxon>Onygenales</taxon>
        <taxon>Arthrodermataceae</taxon>
        <taxon>Nannizzia</taxon>
    </lineage>
</organism>
<name>E4URE8_ARTGP</name>
<reference evidence="2" key="1">
    <citation type="journal article" date="2012" name="MBio">
        <title>Comparative genome analysis of Trichophyton rubrum and related dermatophytes reveals candidate genes involved in infection.</title>
        <authorList>
            <person name="Martinez D.A."/>
            <person name="Oliver B.G."/>
            <person name="Graeser Y."/>
            <person name="Goldberg J.M."/>
            <person name="Li W."/>
            <person name="Martinez-Rossi N.M."/>
            <person name="Monod M."/>
            <person name="Shelest E."/>
            <person name="Barton R.C."/>
            <person name="Birch E."/>
            <person name="Brakhage A.A."/>
            <person name="Chen Z."/>
            <person name="Gurr S.J."/>
            <person name="Heiman D."/>
            <person name="Heitman J."/>
            <person name="Kosti I."/>
            <person name="Rossi A."/>
            <person name="Saif S."/>
            <person name="Samalova M."/>
            <person name="Saunders C.W."/>
            <person name="Shea T."/>
            <person name="Summerbell R.C."/>
            <person name="Xu J."/>
            <person name="Young S."/>
            <person name="Zeng Q."/>
            <person name="Birren B.W."/>
            <person name="Cuomo C.A."/>
            <person name="White T.C."/>
        </authorList>
    </citation>
    <scope>NUCLEOTIDE SEQUENCE [LARGE SCALE GENOMIC DNA]</scope>
    <source>
        <strain evidence="2">ATCC MYA-4604 / CBS 118893</strain>
    </source>
</reference>
<sequence>MIRRQRRAVHLVERTATRDTTASSHQVAVHQERSLAARSIVMTRRQKSAVAMEEAVPSLVHAMKAEDVVPITNVVVEKINATIRHPQSAVQMVMISGPVEKGNRAAWLRRAVIVPRRKSAARAERVLTLAVAVGRNAVTKTRGVAEMGIRPIQAALLPQEAVARNPDQTPADLF</sequence>
<dbReference type="GeneID" id="10030154"/>
<protein>
    <submittedName>
        <fullName evidence="1">Keratin associated protein 5-1</fullName>
    </submittedName>
</protein>
<dbReference type="Proteomes" id="UP000002669">
    <property type="component" value="Unassembled WGS sequence"/>
</dbReference>
<dbReference type="InParanoid" id="E4URE8"/>
<evidence type="ECO:0000313" key="2">
    <source>
        <dbReference type="Proteomes" id="UP000002669"/>
    </source>
</evidence>
<dbReference type="RefSeq" id="XP_003174853.1">
    <property type="nucleotide sequence ID" value="XM_003174805.1"/>
</dbReference>
<dbReference type="OMA" id="RTAMIPG"/>
<gene>
    <name evidence="1" type="ORF">MGYG_02381</name>
</gene>
<accession>E4URE8</accession>
<keyword evidence="2" id="KW-1185">Reference proteome</keyword>
<proteinExistence type="predicted"/>
<dbReference type="eggNOG" id="ENOG502RQWZ">
    <property type="taxonomic scope" value="Eukaryota"/>
</dbReference>
<dbReference type="AlphaFoldDB" id="E4URE8"/>
<keyword evidence="1" id="KW-0416">Keratin</keyword>
<dbReference type="EMBL" id="DS989823">
    <property type="protein sequence ID" value="EFQ99370.1"/>
    <property type="molecule type" value="Genomic_DNA"/>
</dbReference>
<dbReference type="GO" id="GO:0005882">
    <property type="term" value="C:intermediate filament"/>
    <property type="evidence" value="ECO:0007669"/>
    <property type="project" value="UniProtKB-KW"/>
</dbReference>